<dbReference type="AlphaFoldDB" id="A0A4R6HQ84"/>
<keyword evidence="3" id="KW-1185">Reference proteome</keyword>
<dbReference type="Pfam" id="PF14341">
    <property type="entry name" value="PilX_N"/>
    <property type="match status" value="1"/>
</dbReference>
<name>A0A4R6HQ84_9GAMM</name>
<comment type="caution">
    <text evidence="2">The sequence shown here is derived from an EMBL/GenBank/DDBJ whole genome shotgun (WGS) entry which is preliminary data.</text>
</comment>
<reference evidence="2 3" key="1">
    <citation type="submission" date="2019-03" db="EMBL/GenBank/DDBJ databases">
        <title>Freshwater and sediment microbial communities from various areas in North America, analyzing microbe dynamics in response to fracking.</title>
        <authorList>
            <person name="Lamendella R."/>
        </authorList>
    </citation>
    <scope>NUCLEOTIDE SEQUENCE [LARGE SCALE GENOMIC DNA]</scope>
    <source>
        <strain evidence="2 3">1_TX</strain>
    </source>
</reference>
<evidence type="ECO:0000313" key="3">
    <source>
        <dbReference type="Proteomes" id="UP000295150"/>
    </source>
</evidence>
<dbReference type="InterPro" id="IPR025746">
    <property type="entry name" value="PilX_N_dom"/>
</dbReference>
<gene>
    <name evidence="2" type="ORF">DFO68_10552</name>
</gene>
<dbReference type="EMBL" id="SNWH01000005">
    <property type="protein sequence ID" value="TDO10527.1"/>
    <property type="molecule type" value="Genomic_DNA"/>
</dbReference>
<evidence type="ECO:0000313" key="2">
    <source>
        <dbReference type="EMBL" id="TDO10527.1"/>
    </source>
</evidence>
<protein>
    <submittedName>
        <fullName evidence="2">Type IV pilus assembly protein PilX</fullName>
    </submittedName>
</protein>
<dbReference type="RefSeq" id="WP_133482685.1">
    <property type="nucleotide sequence ID" value="NZ_SNWH01000005.1"/>
</dbReference>
<dbReference type="Proteomes" id="UP000295150">
    <property type="component" value="Unassembled WGS sequence"/>
</dbReference>
<accession>A0A4R6HQ84</accession>
<evidence type="ECO:0000259" key="1">
    <source>
        <dbReference type="Pfam" id="PF14341"/>
    </source>
</evidence>
<feature type="domain" description="Type 4 fimbrial biogenesis protein PilX N-terminal" evidence="1">
    <location>
        <begin position="11"/>
        <end position="60"/>
    </location>
</feature>
<proteinExistence type="predicted"/>
<sequence>MAMTGQRTQGGAALLVTLVLIALTSLLAFTGSQVTRLQQRLVSNDQAAQIAFQAAEAALREAFQELAAAPHLVNFCQGSTERYDIATLDDLNVDDVDAALGNGVSVSDFALGEANGEISLVKSPRYVIACLDEAAVEGYTRSQSRVVGKGEVGGEPYQFFRVFARGFDPSGMISRTLEARYVLPAGV</sequence>
<dbReference type="OrthoDB" id="6168803at2"/>
<organism evidence="2 3">
    <name type="scientific">Halomonas ventosae</name>
    <dbReference type="NCBI Taxonomy" id="229007"/>
    <lineage>
        <taxon>Bacteria</taxon>
        <taxon>Pseudomonadati</taxon>
        <taxon>Pseudomonadota</taxon>
        <taxon>Gammaproteobacteria</taxon>
        <taxon>Oceanospirillales</taxon>
        <taxon>Halomonadaceae</taxon>
        <taxon>Halomonas</taxon>
    </lineage>
</organism>